<feature type="region of interest" description="Disordered" evidence="1">
    <location>
        <begin position="1"/>
        <end position="22"/>
    </location>
</feature>
<organism evidence="3 4">
    <name type="scientific">Favolaschia claudopus</name>
    <dbReference type="NCBI Taxonomy" id="2862362"/>
    <lineage>
        <taxon>Eukaryota</taxon>
        <taxon>Fungi</taxon>
        <taxon>Dikarya</taxon>
        <taxon>Basidiomycota</taxon>
        <taxon>Agaricomycotina</taxon>
        <taxon>Agaricomycetes</taxon>
        <taxon>Agaricomycetidae</taxon>
        <taxon>Agaricales</taxon>
        <taxon>Marasmiineae</taxon>
        <taxon>Mycenaceae</taxon>
        <taxon>Favolaschia</taxon>
    </lineage>
</organism>
<proteinExistence type="predicted"/>
<keyword evidence="2" id="KW-0812">Transmembrane</keyword>
<evidence type="ECO:0000313" key="4">
    <source>
        <dbReference type="Proteomes" id="UP001362999"/>
    </source>
</evidence>
<gene>
    <name evidence="3" type="ORF">R3P38DRAFT_3243220</name>
</gene>
<dbReference type="Proteomes" id="UP001362999">
    <property type="component" value="Unassembled WGS sequence"/>
</dbReference>
<feature type="transmembrane region" description="Helical" evidence="2">
    <location>
        <begin position="130"/>
        <end position="152"/>
    </location>
</feature>
<feature type="transmembrane region" description="Helical" evidence="2">
    <location>
        <begin position="99"/>
        <end position="118"/>
    </location>
</feature>
<evidence type="ECO:0000256" key="2">
    <source>
        <dbReference type="SAM" id="Phobius"/>
    </source>
</evidence>
<keyword evidence="2" id="KW-0472">Membrane</keyword>
<dbReference type="AlphaFoldDB" id="A0AAV9Z354"/>
<dbReference type="EMBL" id="JAWWNJ010000222">
    <property type="protein sequence ID" value="KAK6969495.1"/>
    <property type="molecule type" value="Genomic_DNA"/>
</dbReference>
<keyword evidence="2" id="KW-1133">Transmembrane helix</keyword>
<protein>
    <submittedName>
        <fullName evidence="3">Uncharacterized protein</fullName>
    </submittedName>
</protein>
<reference evidence="3 4" key="1">
    <citation type="journal article" date="2024" name="J Genomics">
        <title>Draft genome sequencing and assembly of Favolaschia claudopus CIRM-BRFM 2984 isolated from oak limbs.</title>
        <authorList>
            <person name="Navarro D."/>
            <person name="Drula E."/>
            <person name="Chaduli D."/>
            <person name="Cazenave R."/>
            <person name="Ahrendt S."/>
            <person name="Wang J."/>
            <person name="Lipzen A."/>
            <person name="Daum C."/>
            <person name="Barry K."/>
            <person name="Grigoriev I.V."/>
            <person name="Favel A."/>
            <person name="Rosso M.N."/>
            <person name="Martin F."/>
        </authorList>
    </citation>
    <scope>NUCLEOTIDE SEQUENCE [LARGE SCALE GENOMIC DNA]</scope>
    <source>
        <strain evidence="3 4">CIRM-BRFM 2984</strain>
    </source>
</reference>
<accession>A0AAV9Z354</accession>
<comment type="caution">
    <text evidence="3">The sequence shown here is derived from an EMBL/GenBank/DDBJ whole genome shotgun (WGS) entry which is preliminary data.</text>
</comment>
<evidence type="ECO:0000313" key="3">
    <source>
        <dbReference type="EMBL" id="KAK6969495.1"/>
    </source>
</evidence>
<evidence type="ECO:0000256" key="1">
    <source>
        <dbReference type="SAM" id="MobiDB-lite"/>
    </source>
</evidence>
<sequence length="327" mass="35366">MAQVPLDAEGAPAPPASVTASGTSSVPVQVNLVITQDIHHHASAPVPSPELLPGAVRSEAPWVASLYSVVPAGPLVAINEPLGPWYSVTRGRYVGVTNLLPLAAAATISVPGASYNGYKVEAFALNAFNAALALGAVQILAGTEAVFLLYLFSSSTMSSKYVDVSCVIYPRILGERTKMDISMLRSRPLTLGEAAEQRVMDWFTPDPLQCPLCYKLHIRHEDVHDGTFSVIFACPHTLDSEELDTLSPNKCIDVLMRSARTCPGHVVVVKHAIPPERIPLNRDMPLINLPPRDYPKVDELVRRLVKYYAYPYLSNSHAVSGPPLRAA</sequence>
<keyword evidence="4" id="KW-1185">Reference proteome</keyword>
<name>A0AAV9Z354_9AGAR</name>